<dbReference type="InterPro" id="IPR050281">
    <property type="entry name" value="Flavin_monoamine_oxidase"/>
</dbReference>
<keyword evidence="4" id="KW-1185">Reference proteome</keyword>
<evidence type="ECO:0000313" key="4">
    <source>
        <dbReference type="Proteomes" id="UP001194746"/>
    </source>
</evidence>
<evidence type="ECO:0000259" key="2">
    <source>
        <dbReference type="Pfam" id="PF01593"/>
    </source>
</evidence>
<proteinExistence type="predicted"/>
<dbReference type="Proteomes" id="UP001194746">
    <property type="component" value="Unassembled WGS sequence"/>
</dbReference>
<reference evidence="3" key="1">
    <citation type="journal article" date="2019" name="Beilstein J. Org. Chem.">
        <title>Nanangenines: drimane sesquiterpenoids as the dominant metabolite cohort of a novel Australian fungus, Aspergillus nanangensis.</title>
        <authorList>
            <person name="Lacey H.J."/>
            <person name="Gilchrist C.L.M."/>
            <person name="Crombie A."/>
            <person name="Kalaitzis J.A."/>
            <person name="Vuong D."/>
            <person name="Rutledge P.J."/>
            <person name="Turner P."/>
            <person name="Pitt J.I."/>
            <person name="Lacey E."/>
            <person name="Chooi Y.H."/>
            <person name="Piggott A.M."/>
        </authorList>
    </citation>
    <scope>NUCLEOTIDE SEQUENCE</scope>
    <source>
        <strain evidence="3">MST-FP2251</strain>
    </source>
</reference>
<dbReference type="InterPro" id="IPR002937">
    <property type="entry name" value="Amino_oxidase"/>
</dbReference>
<dbReference type="PANTHER" id="PTHR10742">
    <property type="entry name" value="FLAVIN MONOAMINE OXIDASE"/>
    <property type="match status" value="1"/>
</dbReference>
<reference evidence="3" key="2">
    <citation type="submission" date="2020-02" db="EMBL/GenBank/DDBJ databases">
        <authorList>
            <person name="Gilchrist C.L.M."/>
            <person name="Chooi Y.-H."/>
        </authorList>
    </citation>
    <scope>NUCLEOTIDE SEQUENCE</scope>
    <source>
        <strain evidence="3">MST-FP2251</strain>
    </source>
</reference>
<dbReference type="GO" id="GO:0009063">
    <property type="term" value="P:amino acid catabolic process"/>
    <property type="evidence" value="ECO:0007669"/>
    <property type="project" value="TreeGrafter"/>
</dbReference>
<dbReference type="SUPFAM" id="SSF54373">
    <property type="entry name" value="FAD-linked reductases, C-terminal domain"/>
    <property type="match status" value="1"/>
</dbReference>
<feature type="domain" description="Amine oxidase" evidence="2">
    <location>
        <begin position="178"/>
        <end position="233"/>
    </location>
</feature>
<name>A0AAD4CLA1_ASPNN</name>
<dbReference type="AlphaFoldDB" id="A0AAD4CLA1"/>
<dbReference type="EMBL" id="VCAU01000045">
    <property type="protein sequence ID" value="KAF9888561.1"/>
    <property type="molecule type" value="Genomic_DNA"/>
</dbReference>
<feature type="chain" id="PRO_5042028433" description="Amine oxidase domain-containing protein" evidence="1">
    <location>
        <begin position="25"/>
        <end position="668"/>
    </location>
</feature>
<dbReference type="GO" id="GO:0001716">
    <property type="term" value="F:L-amino-acid oxidase activity"/>
    <property type="evidence" value="ECO:0007669"/>
    <property type="project" value="TreeGrafter"/>
</dbReference>
<evidence type="ECO:0000313" key="3">
    <source>
        <dbReference type="EMBL" id="KAF9888561.1"/>
    </source>
</evidence>
<dbReference type="Gene3D" id="3.90.660.10">
    <property type="match status" value="1"/>
</dbReference>
<dbReference type="PANTHER" id="PTHR10742:SF382">
    <property type="entry name" value="AMINE OXIDASE DOMAIN-CONTAINING PROTEIN"/>
    <property type="match status" value="1"/>
</dbReference>
<feature type="signal peptide" evidence="1">
    <location>
        <begin position="1"/>
        <end position="24"/>
    </location>
</feature>
<dbReference type="InterPro" id="IPR036188">
    <property type="entry name" value="FAD/NAD-bd_sf"/>
</dbReference>
<dbReference type="Gene3D" id="1.20.1440.240">
    <property type="match status" value="1"/>
</dbReference>
<dbReference type="Pfam" id="PF01593">
    <property type="entry name" value="Amino_oxidase"/>
    <property type="match status" value="2"/>
</dbReference>
<gene>
    <name evidence="3" type="ORF">FE257_008493</name>
</gene>
<feature type="domain" description="Amine oxidase" evidence="2">
    <location>
        <begin position="443"/>
        <end position="640"/>
    </location>
</feature>
<comment type="caution">
    <text evidence="3">The sequence shown here is derived from an EMBL/GenBank/DDBJ whole genome shotgun (WGS) entry which is preliminary data.</text>
</comment>
<organism evidence="3 4">
    <name type="scientific">Aspergillus nanangensis</name>
    <dbReference type="NCBI Taxonomy" id="2582783"/>
    <lineage>
        <taxon>Eukaryota</taxon>
        <taxon>Fungi</taxon>
        <taxon>Dikarya</taxon>
        <taxon>Ascomycota</taxon>
        <taxon>Pezizomycotina</taxon>
        <taxon>Eurotiomycetes</taxon>
        <taxon>Eurotiomycetidae</taxon>
        <taxon>Eurotiales</taxon>
        <taxon>Aspergillaceae</taxon>
        <taxon>Aspergillus</taxon>
        <taxon>Aspergillus subgen. Circumdati</taxon>
    </lineage>
</organism>
<keyword evidence="1" id="KW-0732">Signal</keyword>
<dbReference type="SUPFAM" id="SSF51905">
    <property type="entry name" value="FAD/NAD(P)-binding domain"/>
    <property type="match status" value="1"/>
</dbReference>
<protein>
    <recommendedName>
        <fullName evidence="2">Amine oxidase domain-containing protein</fullName>
    </recommendedName>
</protein>
<evidence type="ECO:0000256" key="1">
    <source>
        <dbReference type="SAM" id="SignalP"/>
    </source>
</evidence>
<dbReference type="Gene3D" id="3.50.50.60">
    <property type="entry name" value="FAD/NAD(P)-binding domain"/>
    <property type="match status" value="1"/>
</dbReference>
<accession>A0AAD4CLA1</accession>
<sequence>MDPTVWKRAVTILLALSLCSICLARTAQGNNDLIQLRVATNITAGSLHNIHLEVLDPKLHGNTGVFYGPCDIANPSQSHHKIAEIQVSSTFPERIVWITPSDAVSGHCLHAFSGSSPAGKSAPVSVATPIQRRQSLPDVADMFGPWFEGVSYMEGKDPPIQVVERAKKSSVAIIGGGISGLFTSLLLDSVGMHNWHIVESSQRLGGRIFTQYMNGSSPEQYQYSEMGAMRFPISITYLEQNETIEIQDQKMVLQLAEVLNRMNCDHPELQICFIDFIQRSPNVPAATGGNRLPNGRIPTAAQVAAVPELVYVPAPPNATAAKEAQAAIDAYTRAYDIHEMKDVARNLFKAHKAAAENGLLSWSEAGYLRHALGYDANTTDYVASFAVDTGPLWDEIYDSVYFAATTKYTTIDKGIDSLTRAFGPHITNRTTLGRKRDDPMQVTPESRDYDFAIVTAPFSQVRLWDLPRYSPALSRAINTLNYDSSCKMAMVFKSRFWEHQENPIFGGCGRMDNPGIGRVCYPSYNINGTGPGVLIGSYISQAPARSTAAICTEEYVALVLRALVEFHGPIARDEYTGIHQRLCFDCNENFAGAFAAPMAGQQEVYLPAYYQTEFKTIFIGEHTGYTHAWVFSALDSAVRGTVQLLLDLGLIDEARTIVTEWMGRWIHL</sequence>